<protein>
    <submittedName>
        <fullName evidence="3">NitT/TauT family transport system substrate-binding protein</fullName>
    </submittedName>
</protein>
<keyword evidence="1" id="KW-0732">Signal</keyword>
<accession>A0ABP1C967</accession>
<evidence type="ECO:0000259" key="2">
    <source>
        <dbReference type="Pfam" id="PF09084"/>
    </source>
</evidence>
<dbReference type="SUPFAM" id="SSF53850">
    <property type="entry name" value="Periplasmic binding protein-like II"/>
    <property type="match status" value="1"/>
</dbReference>
<dbReference type="Pfam" id="PF09084">
    <property type="entry name" value="NMT1"/>
    <property type="match status" value="1"/>
</dbReference>
<gene>
    <name evidence="3" type="ORF">MECH1_V1_1910</name>
</gene>
<dbReference type="PANTHER" id="PTHR30024:SF48">
    <property type="entry name" value="ABC TRANSPORTER SUBSTRATE-BINDING PROTEIN"/>
    <property type="match status" value="1"/>
</dbReference>
<evidence type="ECO:0000313" key="3">
    <source>
        <dbReference type="EMBL" id="CAL1240686.1"/>
    </source>
</evidence>
<organism evidence="3 4">
    <name type="scientific">Candidatus Methylocalor cossyra</name>
    <dbReference type="NCBI Taxonomy" id="3108543"/>
    <lineage>
        <taxon>Bacteria</taxon>
        <taxon>Pseudomonadati</taxon>
        <taxon>Pseudomonadota</taxon>
        <taxon>Gammaproteobacteria</taxon>
        <taxon>Methylococcales</taxon>
        <taxon>Methylococcaceae</taxon>
        <taxon>Candidatus Methylocalor</taxon>
    </lineage>
</organism>
<feature type="chain" id="PRO_5046570234" evidence="1">
    <location>
        <begin position="25"/>
        <end position="320"/>
    </location>
</feature>
<feature type="domain" description="SsuA/THI5-like" evidence="2">
    <location>
        <begin position="103"/>
        <end position="247"/>
    </location>
</feature>
<sequence length="320" mass="34558">MPSIRALLLIALPFLHSGPLGAEAAPSIRVGVLAFGTLSWELEAIRGEGLDRAQGIAIEAVPLASAEAGKIALLGSRVDLIVNDWLWAASERERGQDLVFYPYSASHGALIVPAGSPIHQIADLKGRRLGIAGGGLDKNWLLLRALAQKVANLDLDSAVDKVFAAPPLLDQQFRRGQLDAVLNYWNYAAKLEAAGYQKMLDGRQILRGLGITVEVPVLGYIFRKGFANAHPLALTGFLRAADQAKERICASDAVWQKLSPLTHEADETVRAALRRHYCEGRIKHFGAAEQAALGEIYALVQKAAGKPASGTLPQDLFWHQ</sequence>
<reference evidence="3 4" key="1">
    <citation type="submission" date="2024-04" db="EMBL/GenBank/DDBJ databases">
        <authorList>
            <person name="Cremers G."/>
        </authorList>
    </citation>
    <scope>NUCLEOTIDE SEQUENCE [LARGE SCALE GENOMIC DNA]</scope>
    <source>
        <strain evidence="3">MeCH1-AG</strain>
    </source>
</reference>
<dbReference type="Proteomes" id="UP001497493">
    <property type="component" value="Chromosome"/>
</dbReference>
<proteinExistence type="predicted"/>
<dbReference type="Gene3D" id="3.40.190.10">
    <property type="entry name" value="Periplasmic binding protein-like II"/>
    <property type="match status" value="2"/>
</dbReference>
<dbReference type="RefSeq" id="WP_348757264.1">
    <property type="nucleotide sequence ID" value="NZ_OZ026884.1"/>
</dbReference>
<dbReference type="EMBL" id="OZ026884">
    <property type="protein sequence ID" value="CAL1240686.1"/>
    <property type="molecule type" value="Genomic_DNA"/>
</dbReference>
<dbReference type="PANTHER" id="PTHR30024">
    <property type="entry name" value="ALIPHATIC SULFONATES-BINDING PROTEIN-RELATED"/>
    <property type="match status" value="1"/>
</dbReference>
<evidence type="ECO:0000313" key="4">
    <source>
        <dbReference type="Proteomes" id="UP001497493"/>
    </source>
</evidence>
<evidence type="ECO:0000256" key="1">
    <source>
        <dbReference type="SAM" id="SignalP"/>
    </source>
</evidence>
<keyword evidence="4" id="KW-1185">Reference proteome</keyword>
<feature type="signal peptide" evidence="1">
    <location>
        <begin position="1"/>
        <end position="24"/>
    </location>
</feature>
<name>A0ABP1C967_9GAMM</name>
<dbReference type="InterPro" id="IPR015168">
    <property type="entry name" value="SsuA/THI5"/>
</dbReference>